<dbReference type="Gene3D" id="3.30.1330.30">
    <property type="match status" value="1"/>
</dbReference>
<keyword evidence="3" id="KW-0687">Ribonucleoprotein</keyword>
<dbReference type="HAMAP" id="MF_00481">
    <property type="entry name" value="Ribosomal_eL30"/>
    <property type="match status" value="1"/>
</dbReference>
<dbReference type="GO" id="GO:0003723">
    <property type="term" value="F:RNA binding"/>
    <property type="evidence" value="ECO:0007669"/>
    <property type="project" value="InterPro"/>
</dbReference>
<organism evidence="5">
    <name type="scientific">mine drainage metagenome</name>
    <dbReference type="NCBI Taxonomy" id="410659"/>
    <lineage>
        <taxon>unclassified sequences</taxon>
        <taxon>metagenomes</taxon>
        <taxon>ecological metagenomes</taxon>
    </lineage>
</organism>
<keyword evidence="2 5" id="KW-0689">Ribosomal protein</keyword>
<name>T1AUD9_9ZZZZ</name>
<evidence type="ECO:0000256" key="2">
    <source>
        <dbReference type="ARBA" id="ARBA00022980"/>
    </source>
</evidence>
<dbReference type="AlphaFoldDB" id="T1AUD9"/>
<dbReference type="NCBIfam" id="NF002172">
    <property type="entry name" value="PRK01018.1"/>
    <property type="match status" value="1"/>
</dbReference>
<dbReference type="PROSITE" id="PS00993">
    <property type="entry name" value="RIBOSOMAL_L30E_2"/>
    <property type="match status" value="1"/>
</dbReference>
<feature type="domain" description="Ribosomal protein eL8/eL30/eS12/Gadd45" evidence="4">
    <location>
        <begin position="7"/>
        <end position="98"/>
    </location>
</feature>
<dbReference type="EMBL" id="AUZZ01001482">
    <property type="protein sequence ID" value="EQD64231.1"/>
    <property type="molecule type" value="Genomic_DNA"/>
</dbReference>
<evidence type="ECO:0000259" key="4">
    <source>
        <dbReference type="Pfam" id="PF01248"/>
    </source>
</evidence>
<evidence type="ECO:0000256" key="1">
    <source>
        <dbReference type="ARBA" id="ARBA00007326"/>
    </source>
</evidence>
<reference evidence="5" key="2">
    <citation type="journal article" date="2014" name="ISME J.">
        <title>Microbial stratification in low pH oxic and suboxic macroscopic growths along an acid mine drainage.</title>
        <authorList>
            <person name="Mendez-Garcia C."/>
            <person name="Mesa V."/>
            <person name="Sprenger R.R."/>
            <person name="Richter M."/>
            <person name="Diez M.S."/>
            <person name="Solano J."/>
            <person name="Bargiela R."/>
            <person name="Golyshina O.V."/>
            <person name="Manteca A."/>
            <person name="Ramos J.L."/>
            <person name="Gallego J.R."/>
            <person name="Llorente I."/>
            <person name="Martins Dos Santos V.A."/>
            <person name="Jensen O.N."/>
            <person name="Pelaez A.I."/>
            <person name="Sanchez J."/>
            <person name="Ferrer M."/>
        </authorList>
    </citation>
    <scope>NUCLEOTIDE SEQUENCE</scope>
</reference>
<dbReference type="InterPro" id="IPR004038">
    <property type="entry name" value="Ribosomal_eL8/eL30/eS12/Gad45"/>
</dbReference>
<evidence type="ECO:0000256" key="3">
    <source>
        <dbReference type="ARBA" id="ARBA00023274"/>
    </source>
</evidence>
<accession>T1AUD9</accession>
<dbReference type="InterPro" id="IPR000231">
    <property type="entry name" value="Ribosomal_eL30"/>
</dbReference>
<dbReference type="PANTHER" id="PTHR11449">
    <property type="entry name" value="RIBOSOMAL PROTEIN L30"/>
    <property type="match status" value="1"/>
</dbReference>
<gene>
    <name evidence="5" type="ORF">B2A_02110</name>
</gene>
<dbReference type="GO" id="GO:0003735">
    <property type="term" value="F:structural constituent of ribosome"/>
    <property type="evidence" value="ECO:0007669"/>
    <property type="project" value="InterPro"/>
</dbReference>
<dbReference type="Pfam" id="PF01248">
    <property type="entry name" value="Ribosomal_L7Ae"/>
    <property type="match status" value="1"/>
</dbReference>
<dbReference type="InterPro" id="IPR022991">
    <property type="entry name" value="Ribosomal_eL30_CS"/>
</dbReference>
<protein>
    <submittedName>
        <fullName evidence="5">50S ribosomal protein L30e</fullName>
    </submittedName>
</protein>
<evidence type="ECO:0000313" key="5">
    <source>
        <dbReference type="EMBL" id="EQD64231.1"/>
    </source>
</evidence>
<dbReference type="SUPFAM" id="SSF55315">
    <property type="entry name" value="L30e-like"/>
    <property type="match status" value="1"/>
</dbReference>
<proteinExistence type="inferred from homology"/>
<comment type="similarity">
    <text evidence="1">Belongs to the eukaryotic ribosomal protein eL30 family.</text>
</comment>
<dbReference type="InterPro" id="IPR039109">
    <property type="entry name" value="Ribosomal_eL30-like"/>
</dbReference>
<comment type="caution">
    <text evidence="5">The sequence shown here is derived from an EMBL/GenBank/DDBJ whole genome shotgun (WGS) entry which is preliminary data.</text>
</comment>
<reference evidence="5" key="1">
    <citation type="submission" date="2013-08" db="EMBL/GenBank/DDBJ databases">
        <authorList>
            <person name="Mendez C."/>
            <person name="Richter M."/>
            <person name="Ferrer M."/>
            <person name="Sanchez J."/>
        </authorList>
    </citation>
    <scope>NUCLEOTIDE SEQUENCE</scope>
</reference>
<dbReference type="GO" id="GO:0022625">
    <property type="term" value="C:cytosolic large ribosomal subunit"/>
    <property type="evidence" value="ECO:0007669"/>
    <property type="project" value="InterPro"/>
</dbReference>
<dbReference type="InterPro" id="IPR029064">
    <property type="entry name" value="Ribosomal_eL30-like_sf"/>
</dbReference>
<sequence>MVFMADITNDIRLAVESGKTALGRRSVTKSIRSNQSKLVVVASINNKENALDIEHIASLANIKVVKFEGNAVELGAVCGKPFSVAFISVIEPGNSKILESVNK</sequence>